<organism evidence="4">
    <name type="scientific">Pongo abelii</name>
    <name type="common">Sumatran orangutan</name>
    <name type="synonym">Pongo pygmaeus abelii</name>
    <dbReference type="NCBI Taxonomy" id="9601"/>
    <lineage>
        <taxon>Eukaryota</taxon>
        <taxon>Metazoa</taxon>
        <taxon>Chordata</taxon>
        <taxon>Craniata</taxon>
        <taxon>Vertebrata</taxon>
        <taxon>Euteleostomi</taxon>
        <taxon>Mammalia</taxon>
        <taxon>Eutheria</taxon>
        <taxon>Euarchontoglires</taxon>
        <taxon>Primates</taxon>
        <taxon>Haplorrhini</taxon>
        <taxon>Catarrhini</taxon>
        <taxon>Hominidae</taxon>
        <taxon>Pongo</taxon>
    </lineage>
</organism>
<dbReference type="AlphaFoldDB" id="A0A2J8SE52"/>
<evidence type="ECO:0000256" key="2">
    <source>
        <dbReference type="SAM" id="MobiDB-lite"/>
    </source>
</evidence>
<feature type="domain" description="ABC1 atypical kinase-like" evidence="3">
    <location>
        <begin position="70"/>
        <end position="204"/>
    </location>
</feature>
<dbReference type="PANTHER" id="PTHR43851:SF4">
    <property type="entry name" value="ATYPICAL KINASE COQ8B, MITOCHONDRIAL"/>
    <property type="match status" value="1"/>
</dbReference>
<dbReference type="EMBL" id="NDHI03003582">
    <property type="protein sequence ID" value="PNJ19052.1"/>
    <property type="molecule type" value="Genomic_DNA"/>
</dbReference>
<sequence>MAKKSMPGGRLQSEGGSGPDSSPFLSEANAERIVQTLCTVRGAALKVGQMLSIQDNSFISPQLQRIFERVRQSADFMPRWQMLRVLEEELGRDWQAKVASLEEVPFAAASIGQVHQGLLRDGTEVAVKIQYPGVAQSIQSDVQNLLAVLKMSATLPAGLFAEQSLQALQQELAWECDYRREAACAQNFRQLLANDPFFRVPAVV</sequence>
<comment type="similarity">
    <text evidence="1">Belongs to the protein kinase superfamily. ADCK protein kinase family.</text>
</comment>
<name>A0A2J8SE52_PONAB</name>
<evidence type="ECO:0000313" key="4">
    <source>
        <dbReference type="EMBL" id="PNJ19052.1"/>
    </source>
</evidence>
<proteinExistence type="inferred from homology"/>
<protein>
    <submittedName>
        <fullName evidence="4">COQ8B isoform 5</fullName>
    </submittedName>
</protein>
<gene>
    <name evidence="4" type="ORF">CR201_G0044003</name>
</gene>
<dbReference type="GO" id="GO:0006744">
    <property type="term" value="P:ubiquinone biosynthetic process"/>
    <property type="evidence" value="ECO:0007669"/>
    <property type="project" value="TreeGrafter"/>
</dbReference>
<comment type="caution">
    <text evidence="4">The sequence shown here is derived from an EMBL/GenBank/DDBJ whole genome shotgun (WGS) entry which is preliminary data.</text>
</comment>
<accession>A0A2J8SE52</accession>
<evidence type="ECO:0000259" key="3">
    <source>
        <dbReference type="Pfam" id="PF03109"/>
    </source>
</evidence>
<reference evidence="4" key="1">
    <citation type="submission" date="2017-12" db="EMBL/GenBank/DDBJ databases">
        <title>High-resolution comparative analysis of great ape genomes.</title>
        <authorList>
            <person name="Pollen A."/>
            <person name="Hastie A."/>
            <person name="Hormozdiari F."/>
            <person name="Dougherty M."/>
            <person name="Liu R."/>
            <person name="Chaisson M."/>
            <person name="Hoppe E."/>
            <person name="Hill C."/>
            <person name="Pang A."/>
            <person name="Hillier L."/>
            <person name="Baker C."/>
            <person name="Armstrong J."/>
            <person name="Shendure J."/>
            <person name="Paten B."/>
            <person name="Wilson R."/>
            <person name="Chao H."/>
            <person name="Schneider V."/>
            <person name="Ventura M."/>
            <person name="Kronenberg Z."/>
            <person name="Murali S."/>
            <person name="Gordon D."/>
            <person name="Cantsilieris S."/>
            <person name="Munson K."/>
            <person name="Nelson B."/>
            <person name="Raja A."/>
            <person name="Underwood J."/>
            <person name="Diekhans M."/>
            <person name="Fiddes I."/>
            <person name="Haussler D."/>
            <person name="Eichler E."/>
        </authorList>
    </citation>
    <scope>NUCLEOTIDE SEQUENCE [LARGE SCALE GENOMIC DNA]</scope>
    <source>
        <strain evidence="4">Susie</strain>
    </source>
</reference>
<dbReference type="InterPro" id="IPR011009">
    <property type="entry name" value="Kinase-like_dom_sf"/>
</dbReference>
<dbReference type="InterPro" id="IPR051409">
    <property type="entry name" value="Atypical_kinase_ADCK"/>
</dbReference>
<dbReference type="SUPFAM" id="SSF56112">
    <property type="entry name" value="Protein kinase-like (PK-like)"/>
    <property type="match status" value="1"/>
</dbReference>
<dbReference type="InterPro" id="IPR004147">
    <property type="entry name" value="ABC1_dom"/>
</dbReference>
<feature type="non-terminal residue" evidence="4">
    <location>
        <position position="204"/>
    </location>
</feature>
<feature type="region of interest" description="Disordered" evidence="2">
    <location>
        <begin position="1"/>
        <end position="25"/>
    </location>
</feature>
<evidence type="ECO:0000256" key="1">
    <source>
        <dbReference type="ARBA" id="ARBA00009670"/>
    </source>
</evidence>
<dbReference type="Pfam" id="PF03109">
    <property type="entry name" value="ABC1"/>
    <property type="match status" value="1"/>
</dbReference>
<dbReference type="PANTHER" id="PTHR43851">
    <property type="match status" value="1"/>
</dbReference>